<dbReference type="FunFam" id="3.40.50.1010:FF:000006">
    <property type="entry name" value="rRNA-processing protein UTP23 homolog"/>
    <property type="match status" value="1"/>
</dbReference>
<evidence type="ECO:0000256" key="4">
    <source>
        <dbReference type="ARBA" id="ARBA00023242"/>
    </source>
</evidence>
<dbReference type="GeneID" id="2908868"/>
<dbReference type="Gene3D" id="3.40.50.1010">
    <property type="entry name" value="5'-nuclease"/>
    <property type="match status" value="1"/>
</dbReference>
<dbReference type="SUPFAM" id="SSF88723">
    <property type="entry name" value="PIN domain-like"/>
    <property type="match status" value="1"/>
</dbReference>
<evidence type="ECO:0000256" key="2">
    <source>
        <dbReference type="ARBA" id="ARBA00022517"/>
    </source>
</evidence>
<feature type="region of interest" description="Disordered" evidence="8">
    <location>
        <begin position="190"/>
        <end position="309"/>
    </location>
</feature>
<keyword evidence="3" id="KW-0698">rRNA processing</keyword>
<dbReference type="VEuPathDB" id="FungiDB:YALI0_F26653g"/>
<dbReference type="GO" id="GO:0000472">
    <property type="term" value="P:endonucleolytic cleavage to generate mature 5'-end of SSU-rRNA from (SSU-rRNA, 5.8S rRNA, LSU-rRNA)"/>
    <property type="evidence" value="ECO:0007669"/>
    <property type="project" value="EnsemblFungi"/>
</dbReference>
<proteinExistence type="inferred from homology"/>
<dbReference type="PANTHER" id="PTHR12416">
    <property type="entry name" value="RRNA-PROCESSING PROTEIN UTP23 HOMOLOG"/>
    <property type="match status" value="1"/>
</dbReference>
<comment type="subcellular location">
    <subcellularLocation>
        <location evidence="1">Nucleus</location>
        <location evidence="1">Nucleolus</location>
    </subcellularLocation>
</comment>
<dbReference type="KEGG" id="yli:2908868"/>
<dbReference type="Pfam" id="PF04900">
    <property type="entry name" value="Fcf1"/>
    <property type="match status" value="1"/>
</dbReference>
<feature type="domain" description="UTP23 sensor motif region" evidence="9">
    <location>
        <begin position="205"/>
        <end position="222"/>
    </location>
</feature>
<dbReference type="OrthoDB" id="25675at2759"/>
<dbReference type="InterPro" id="IPR006984">
    <property type="entry name" value="Fcf1/UTP23"/>
</dbReference>
<protein>
    <recommendedName>
        <fullName evidence="7">U three protein 23</fullName>
    </recommendedName>
</protein>
<feature type="compositionally biased region" description="Basic residues" evidence="8">
    <location>
        <begin position="245"/>
        <end position="254"/>
    </location>
</feature>
<reference evidence="10 12" key="1">
    <citation type="journal article" date="2016" name="PLoS ONE">
        <title>Sequence Assembly of Yarrowia lipolytica Strain W29/CLIB89 Shows Transposable Element Diversity.</title>
        <authorList>
            <person name="Magnan C."/>
            <person name="Yu J."/>
            <person name="Chang I."/>
            <person name="Jahn E."/>
            <person name="Kanomata Y."/>
            <person name="Wu J."/>
            <person name="Zeller M."/>
            <person name="Oakes M."/>
            <person name="Baldi P."/>
            <person name="Sandmeyer S."/>
        </authorList>
    </citation>
    <scope>NUCLEOTIDE SEQUENCE [LARGE SCALE GENOMIC DNA]</scope>
    <source>
        <strain evidence="10">CLIB89</strain>
        <strain evidence="12">CLIB89(W29)</strain>
    </source>
</reference>
<dbReference type="eggNOG" id="KOG3164">
    <property type="taxonomic scope" value="Eukaryota"/>
</dbReference>
<dbReference type="EMBL" id="CP017558">
    <property type="protein sequence ID" value="AOW07750.1"/>
    <property type="molecule type" value="Genomic_DNA"/>
</dbReference>
<comment type="similarity">
    <text evidence="6">Belongs to the UTP23/FCF1 family. UTP23 subfamily.</text>
</comment>
<evidence type="ECO:0000313" key="13">
    <source>
        <dbReference type="Proteomes" id="UP000256601"/>
    </source>
</evidence>
<keyword evidence="4" id="KW-0539">Nucleus</keyword>
<dbReference type="InterPro" id="IPR057776">
    <property type="entry name" value="UTP23_sensor"/>
</dbReference>
<evidence type="ECO:0000256" key="3">
    <source>
        <dbReference type="ARBA" id="ARBA00022552"/>
    </source>
</evidence>
<evidence type="ECO:0000256" key="5">
    <source>
        <dbReference type="ARBA" id="ARBA00037300"/>
    </source>
</evidence>
<dbReference type="Proteomes" id="UP000256601">
    <property type="component" value="Unassembled WGS sequence"/>
</dbReference>
<dbReference type="InterPro" id="IPR029060">
    <property type="entry name" value="PIN-like_dom_sf"/>
</dbReference>
<evidence type="ECO:0000313" key="12">
    <source>
        <dbReference type="Proteomes" id="UP000182444"/>
    </source>
</evidence>
<dbReference type="Pfam" id="PF24779">
    <property type="entry name" value="UTP23_sensor"/>
    <property type="match status" value="1"/>
</dbReference>
<gene>
    <name evidence="11" type="ORF">B0I71DRAFT_135972</name>
    <name evidence="10" type="ORF">YALI1_F34083g</name>
</gene>
<dbReference type="CDD" id="cd09865">
    <property type="entry name" value="PIN_ScUtp23p-like"/>
    <property type="match status" value="1"/>
</dbReference>
<dbReference type="GO" id="GO:0000480">
    <property type="term" value="P:endonucleolytic cleavage in 5'-ETS of tricistronic rRNA transcript (SSU-rRNA, 5.8S rRNA, LSU-rRNA)"/>
    <property type="evidence" value="ECO:0007669"/>
    <property type="project" value="EnsemblFungi"/>
</dbReference>
<feature type="compositionally biased region" description="Basic and acidic residues" evidence="8">
    <location>
        <begin position="277"/>
        <end position="309"/>
    </location>
</feature>
<feature type="compositionally biased region" description="Basic and acidic residues" evidence="8">
    <location>
        <begin position="195"/>
        <end position="204"/>
    </location>
</feature>
<dbReference type="OMA" id="CCMQALY"/>
<comment type="function">
    <text evidence="5">Involved in rRNA-processing and ribosome biogenesis.</text>
</comment>
<evidence type="ECO:0000256" key="7">
    <source>
        <dbReference type="ARBA" id="ARBA00076388"/>
    </source>
</evidence>
<dbReference type="GO" id="GO:0032040">
    <property type="term" value="C:small-subunit processome"/>
    <property type="evidence" value="ECO:0007669"/>
    <property type="project" value="EnsemblFungi"/>
</dbReference>
<dbReference type="RefSeq" id="XP_505917.1">
    <property type="nucleotide sequence ID" value="XM_505917.1"/>
</dbReference>
<dbReference type="VEuPathDB" id="FungiDB:YALI1_F34083g"/>
<evidence type="ECO:0000313" key="10">
    <source>
        <dbReference type="EMBL" id="AOW07750.1"/>
    </source>
</evidence>
<sequence length="309" mass="35441">MRQKRAKNYKKQMQSYHLNFKFREPYQVLVDHDLIIECVEHKYDLLKGLQRTLQTKEVKPMITQHSLNKLFESNNEEAIQLGKTFERRRTLHFENSTETQEKKLKYNGSNAARKMHPSEAIYKSVVVDGSNVHRYVVATQDPSLRGRLRSIPGVPLIHMNRAIMLLEPFSPASERARQLIEASKLTSGLNAVKRKAPEGDEEQAKKRKGPKAPNPLSVKKKKVSKEDQGKRERPEEKEDDSQSVKKVRRKRAKRKDGEGGESNEGGETDEVPQLVKDSPRTGEDNETKEETPKKETNSEGKDDVPMSDE</sequence>
<dbReference type="Proteomes" id="UP000182444">
    <property type="component" value="Chromosome 1F"/>
</dbReference>
<organism evidence="10 12">
    <name type="scientific">Yarrowia lipolytica</name>
    <name type="common">Candida lipolytica</name>
    <dbReference type="NCBI Taxonomy" id="4952"/>
    <lineage>
        <taxon>Eukaryota</taxon>
        <taxon>Fungi</taxon>
        <taxon>Dikarya</taxon>
        <taxon>Ascomycota</taxon>
        <taxon>Saccharomycotina</taxon>
        <taxon>Dipodascomycetes</taxon>
        <taxon>Dipodascales</taxon>
        <taxon>Dipodascales incertae sedis</taxon>
        <taxon>Yarrowia</taxon>
    </lineage>
</organism>
<evidence type="ECO:0000256" key="8">
    <source>
        <dbReference type="SAM" id="MobiDB-lite"/>
    </source>
</evidence>
<dbReference type="EMBL" id="KZ859085">
    <property type="protein sequence ID" value="RDW23446.1"/>
    <property type="molecule type" value="Genomic_DNA"/>
</dbReference>
<dbReference type="GO" id="GO:0070181">
    <property type="term" value="F:small ribosomal subunit rRNA binding"/>
    <property type="evidence" value="ECO:0007669"/>
    <property type="project" value="EnsemblFungi"/>
</dbReference>
<accession>A0A1D8NQ46</accession>
<evidence type="ECO:0000313" key="11">
    <source>
        <dbReference type="EMBL" id="RDW23446.1"/>
    </source>
</evidence>
<evidence type="ECO:0000256" key="6">
    <source>
        <dbReference type="ARBA" id="ARBA00038503"/>
    </source>
</evidence>
<reference evidence="11 13" key="2">
    <citation type="submission" date="2018-07" db="EMBL/GenBank/DDBJ databases">
        <title>Draft Genome Assemblies for Five Robust Yarrowia lipolytica Strains Exhibiting High Lipid Production and Pentose Sugar Utilization and Sugar Alcohol Secretion from Undetoxified Lignocellulosic Biomass Hydrolysates.</title>
        <authorList>
            <consortium name="DOE Joint Genome Institute"/>
            <person name="Walker C."/>
            <person name="Ryu S."/>
            <person name="Na H."/>
            <person name="Zane M."/>
            <person name="LaButti K."/>
            <person name="Lipzen A."/>
            <person name="Haridas S."/>
            <person name="Barry K."/>
            <person name="Grigoriev I.V."/>
            <person name="Quarterman J."/>
            <person name="Slininger P."/>
            <person name="Dien B."/>
            <person name="Trinh C.T."/>
        </authorList>
    </citation>
    <scope>NUCLEOTIDE SEQUENCE [LARGE SCALE GENOMIC DNA]</scope>
    <source>
        <strain evidence="11 13">YB392</strain>
    </source>
</reference>
<feature type="compositionally biased region" description="Acidic residues" evidence="8">
    <location>
        <begin position="259"/>
        <end position="270"/>
    </location>
</feature>
<dbReference type="GO" id="GO:0000447">
    <property type="term" value="P:endonucleolytic cleavage in ITS1 to separate SSU-rRNA from 5.8S rRNA and LSU-rRNA from tricistronic rRNA transcript (SSU-rRNA, 5.8S rRNA, LSU-rRNA)"/>
    <property type="evidence" value="ECO:0007669"/>
    <property type="project" value="EnsemblFungi"/>
</dbReference>
<evidence type="ECO:0000256" key="1">
    <source>
        <dbReference type="ARBA" id="ARBA00004604"/>
    </source>
</evidence>
<feature type="compositionally biased region" description="Basic and acidic residues" evidence="8">
    <location>
        <begin position="224"/>
        <end position="243"/>
    </location>
</feature>
<evidence type="ECO:0000259" key="9">
    <source>
        <dbReference type="Pfam" id="PF24779"/>
    </source>
</evidence>
<keyword evidence="2" id="KW-0690">Ribosome biogenesis</keyword>
<dbReference type="AlphaFoldDB" id="A0A1D8NQ46"/>
<name>A0A1D8NQ46_YARLL</name>